<dbReference type="Gene3D" id="2.60.40.640">
    <property type="match status" value="1"/>
</dbReference>
<dbReference type="EMBL" id="BDGU01000028">
    <property type="protein sequence ID" value="GAW00209.1"/>
    <property type="molecule type" value="Genomic_DNA"/>
</dbReference>
<keyword evidence="2" id="KW-1185">Reference proteome</keyword>
<reference evidence="1 2" key="2">
    <citation type="submission" date="2017-02" db="EMBL/GenBank/DDBJ databases">
        <title>A genome survey and senescence transcriptome analysis in Lentinula edodes.</title>
        <authorList>
            <person name="Sakamoto Y."/>
            <person name="Nakade K."/>
            <person name="Sato S."/>
            <person name="Yoshida Y."/>
            <person name="Miyazaki K."/>
            <person name="Natsume S."/>
            <person name="Konno N."/>
        </authorList>
    </citation>
    <scope>NUCLEOTIDE SEQUENCE [LARGE SCALE GENOMIC DNA]</scope>
    <source>
        <strain evidence="1 2">NBRC 111202</strain>
    </source>
</reference>
<proteinExistence type="predicted"/>
<reference evidence="1 2" key="1">
    <citation type="submission" date="2016-08" db="EMBL/GenBank/DDBJ databases">
        <authorList>
            <consortium name="Lentinula edodes genome sequencing consortium"/>
            <person name="Sakamoto Y."/>
            <person name="Nakade K."/>
            <person name="Sato S."/>
            <person name="Yoshida Y."/>
            <person name="Miyazaki K."/>
            <person name="Natsume S."/>
            <person name="Konno N."/>
        </authorList>
    </citation>
    <scope>NUCLEOTIDE SEQUENCE [LARGE SCALE GENOMIC DNA]</scope>
    <source>
        <strain evidence="1 2">NBRC 111202</strain>
    </source>
</reference>
<dbReference type="AlphaFoldDB" id="A0A1Q3DZM0"/>
<gene>
    <name evidence="1" type="ORF">LENED_001710</name>
</gene>
<dbReference type="InterPro" id="IPR014752">
    <property type="entry name" value="Arrestin-like_C"/>
</dbReference>
<evidence type="ECO:0000313" key="2">
    <source>
        <dbReference type="Proteomes" id="UP000188533"/>
    </source>
</evidence>
<dbReference type="Proteomes" id="UP000188533">
    <property type="component" value="Unassembled WGS sequence"/>
</dbReference>
<sequence>MFDSPSSTYLLDFEVVEIEPKLPSFTHRPSPYCSTIQMNHRRRNFEYSVAKSIAGPGISLTVSGDSRISNELPSFLEGDKVTGAVRISANNGEDIRAVHVSLKGRILTGRNSDAVCTFLDLRETLWTAESGDIEAHRDLTNESDYIWPYSLLLPKKVVISQNDGEKGQVFALPHTFSEAGVPARVHYEMAVSLKQSRWKMNRRITTEIVCFQIKRTRPRSGYISAVTSFDAAADRVTCWKALEFNFTGTVSQFQPRTVELLCTLSLKDSLCYTRGSSIPLLLKIRCQDKQALESVASPDAVVVQLNRRINYKDVQMCGGKSSRWSTVVESVGVATWMNHEEISSGPALSDYYHSTLIGKLELKSGLVPSAIIANLAIEYFLSVHPFSSPAFQPKDNNAKSTKTLPIFYEKENINATLELHAEKGDSSIQSVMAMVRGRVITGPRSDETVTFLTIYHPIWARSVDTPRTPSPSEGASGSKLFGDCVWSFSIPLPKTVAVGKSDVQFRLPETFSERDLAASVQYDLTIHISRAKLRADSQIRTPFGYVPSSKPEPPSVLRQLAYQQSMPVPGPSADPRGWETLKTCKAKGTTLQNCPADVRCSLSLAKPLCYTRGSVIPCSLTLSSSDPQALDMITASDCVNVGLRRTVGYTSAPGIEKKRVAYQESSREFGKAVWWPSASVQGDRHNRHLEGEIRLAKDLRPTSLMDHFSISYSVVLRSFNISALKSAHSEILLSEPVNIVAAYAKGPRPIAYAPPAYDPYSRENDQDY</sequence>
<organism evidence="1 2">
    <name type="scientific">Lentinula edodes</name>
    <name type="common">Shiitake mushroom</name>
    <name type="synonym">Lentinus edodes</name>
    <dbReference type="NCBI Taxonomy" id="5353"/>
    <lineage>
        <taxon>Eukaryota</taxon>
        <taxon>Fungi</taxon>
        <taxon>Dikarya</taxon>
        <taxon>Basidiomycota</taxon>
        <taxon>Agaricomycotina</taxon>
        <taxon>Agaricomycetes</taxon>
        <taxon>Agaricomycetidae</taxon>
        <taxon>Agaricales</taxon>
        <taxon>Marasmiineae</taxon>
        <taxon>Omphalotaceae</taxon>
        <taxon>Lentinula</taxon>
    </lineage>
</organism>
<accession>A0A1Q3DZM0</accession>
<comment type="caution">
    <text evidence="1">The sequence shown here is derived from an EMBL/GenBank/DDBJ whole genome shotgun (WGS) entry which is preliminary data.</text>
</comment>
<evidence type="ECO:0000313" key="1">
    <source>
        <dbReference type="EMBL" id="GAW00209.1"/>
    </source>
</evidence>
<evidence type="ECO:0008006" key="3">
    <source>
        <dbReference type="Google" id="ProtNLM"/>
    </source>
</evidence>
<protein>
    <recommendedName>
        <fullName evidence="3">Arrestin-like N-terminal domain-containing protein</fullName>
    </recommendedName>
</protein>
<name>A0A1Q3DZM0_LENED</name>